<evidence type="ECO:0000313" key="1">
    <source>
        <dbReference type="EMBL" id="EDY64005.1"/>
    </source>
</evidence>
<accession>B5HAZ4</accession>
<sequence>MAGVKIGSWLHRQLTTWPTLHPGQQQLMAALGLTPDTNPFTPVRRARRTFEETVQLLELFLHREGCIPAARETIRVDGDTVKSGAWLAKARTKHGRLVRGGVDSRGRRSGRPGGRGCTHGYLVSEPVLCRGRT</sequence>
<dbReference type="EMBL" id="CM000950">
    <property type="protein sequence ID" value="EDY64005.1"/>
    <property type="molecule type" value="Genomic_DNA"/>
</dbReference>
<dbReference type="HOGENOM" id="CLU_1905636_0_0_11"/>
<evidence type="ECO:0000313" key="2">
    <source>
        <dbReference type="Proteomes" id="UP000002805"/>
    </source>
</evidence>
<organism evidence="1 2">
    <name type="scientific">Streptomyces pristinaespiralis (strain ATCC 25486 / DSM 40338 / CBS 914.69 / JCM 4507 / KCC S-0507 / NBRC 13074 / NRRL 2958 / 5647)</name>
    <dbReference type="NCBI Taxonomy" id="457429"/>
    <lineage>
        <taxon>Bacteria</taxon>
        <taxon>Bacillati</taxon>
        <taxon>Actinomycetota</taxon>
        <taxon>Actinomycetes</taxon>
        <taxon>Kitasatosporales</taxon>
        <taxon>Streptomycetaceae</taxon>
        <taxon>Streptomyces</taxon>
    </lineage>
</organism>
<proteinExistence type="predicted"/>
<reference evidence="2" key="1">
    <citation type="submission" date="2008-02" db="EMBL/GenBank/DDBJ databases">
        <authorList>
            <consortium name="The Broad Institute Genome Sequencing Platform"/>
            <person name="Fischbach M."/>
            <person name="Ward D."/>
            <person name="Young S."/>
            <person name="Jaffe D."/>
            <person name="Gnerre S."/>
            <person name="Berlin A."/>
            <person name="Heiman D."/>
            <person name="Hepburn T."/>
            <person name="Sykes S."/>
            <person name="Alvarado L."/>
            <person name="Kodira C.D."/>
            <person name="Straight P."/>
            <person name="Clardy J."/>
            <person name="Hung D."/>
            <person name="Kolter R."/>
            <person name="Mekalanos J."/>
            <person name="Walker S."/>
            <person name="Walsh C.T."/>
            <person name="Lander E."/>
            <person name="Galagan J."/>
            <person name="Nusbaum C."/>
            <person name="Birren B."/>
        </authorList>
    </citation>
    <scope>NUCLEOTIDE SEQUENCE [LARGE SCALE GENOMIC DNA]</scope>
    <source>
        <strain evidence="2">ATCC 25486 / DSM 40338 / CBS 914.69 / JCM 4507 / NBRC 13074 / NRRL 2958 / 5647</strain>
    </source>
</reference>
<dbReference type="Proteomes" id="UP000002805">
    <property type="component" value="Chromosome"/>
</dbReference>
<dbReference type="eggNOG" id="COG1061">
    <property type="taxonomic scope" value="Bacteria"/>
</dbReference>
<reference evidence="2" key="2">
    <citation type="submission" date="2009-10" db="EMBL/GenBank/DDBJ databases">
        <title>The genome sequence of Streptomyces pristinaespiralis strain ATCC 25486.</title>
        <authorList>
            <consortium name="The Broad Institute Genome Sequencing Platform"/>
            <consortium name="Broad Institute Microbial Sequencing Center"/>
            <person name="Fischbach M."/>
            <person name="Godfrey P."/>
            <person name="Ward D."/>
            <person name="Young S."/>
            <person name="Zeng Q."/>
            <person name="Koehrsen M."/>
            <person name="Alvarado L."/>
            <person name="Berlin A.M."/>
            <person name="Bochicchio J."/>
            <person name="Borenstein D."/>
            <person name="Chapman S.B."/>
            <person name="Chen Z."/>
            <person name="Engels R."/>
            <person name="Freedman E."/>
            <person name="Gellesch M."/>
            <person name="Goldberg J."/>
            <person name="Griggs A."/>
            <person name="Gujja S."/>
            <person name="Heilman E.R."/>
            <person name="Heiman D.I."/>
            <person name="Hepburn T.A."/>
            <person name="Howarth C."/>
            <person name="Jen D."/>
            <person name="Larson L."/>
            <person name="Lewis B."/>
            <person name="Mehta T."/>
            <person name="Park D."/>
            <person name="Pearson M."/>
            <person name="Richards J."/>
            <person name="Roberts A."/>
            <person name="Saif S."/>
            <person name="Shea T.D."/>
            <person name="Shenoy N."/>
            <person name="Sisk P."/>
            <person name="Stolte C."/>
            <person name="Sykes S.N."/>
            <person name="Thomson T."/>
            <person name="Walk T."/>
            <person name="White J."/>
            <person name="Yandava C."/>
            <person name="Straight P."/>
            <person name="Clardy J."/>
            <person name="Hung D."/>
            <person name="Kolter R."/>
            <person name="Mekalanos J."/>
            <person name="Walker S."/>
            <person name="Walsh C.T."/>
            <person name="Wieland-Brown L.C."/>
            <person name="Haas B."/>
            <person name="Nusbaum C."/>
            <person name="Birren B."/>
        </authorList>
    </citation>
    <scope>NUCLEOTIDE SEQUENCE [LARGE SCALE GENOMIC DNA]</scope>
    <source>
        <strain evidence="2">ATCC 25486 / DSM 40338 / CBS 914.69 / JCM 4507 / NBRC 13074 / NRRL 2958 / 5647</strain>
    </source>
</reference>
<dbReference type="AlphaFoldDB" id="B5HAZ4"/>
<protein>
    <recommendedName>
        <fullName evidence="3">Helicase</fullName>
    </recommendedName>
</protein>
<name>B5HAZ4_STRE2</name>
<gene>
    <name evidence="1" type="ORF">SSDG_02403</name>
</gene>
<keyword evidence="2" id="KW-1185">Reference proteome</keyword>
<evidence type="ECO:0008006" key="3">
    <source>
        <dbReference type="Google" id="ProtNLM"/>
    </source>
</evidence>